<dbReference type="KEGG" id="afy:BW247_02985"/>
<gene>
    <name evidence="1" type="ORF">BW247_02985</name>
</gene>
<evidence type="ECO:0000313" key="1">
    <source>
        <dbReference type="EMBL" id="APZ42184.1"/>
    </source>
</evidence>
<organism evidence="1 2">
    <name type="scientific">Acidihalobacter ferrooxydans</name>
    <dbReference type="NCBI Taxonomy" id="1765967"/>
    <lineage>
        <taxon>Bacteria</taxon>
        <taxon>Pseudomonadati</taxon>
        <taxon>Pseudomonadota</taxon>
        <taxon>Gammaproteobacteria</taxon>
        <taxon>Chromatiales</taxon>
        <taxon>Ectothiorhodospiraceae</taxon>
        <taxon>Acidihalobacter</taxon>
    </lineage>
</organism>
<keyword evidence="2" id="KW-1185">Reference proteome</keyword>
<dbReference type="STRING" id="1765967.BW247_02985"/>
<proteinExistence type="predicted"/>
<sequence>MEQKTIEFLAGQAHAEQVRITAELDAALRELDTEMSELAEVLRVEHIGPGVGMRDMQAEHVFRLAVRHHVWNVTEEGWGLKVCDGLPNGSLRPMWPIYGVARLRKQQLIQALPEFFVGLADAVRDAGKDETPAGRRVLSIAAAFA</sequence>
<accession>A0A1P8UEJ8</accession>
<evidence type="ECO:0000313" key="2">
    <source>
        <dbReference type="Proteomes" id="UP000243807"/>
    </source>
</evidence>
<name>A0A1P8UEJ8_9GAMM</name>
<dbReference type="AlphaFoldDB" id="A0A1P8UEJ8"/>
<dbReference type="EMBL" id="CP019434">
    <property type="protein sequence ID" value="APZ42184.1"/>
    <property type="molecule type" value="Genomic_DNA"/>
</dbReference>
<dbReference type="RefSeq" id="WP_076835641.1">
    <property type="nucleotide sequence ID" value="NZ_CP019434.1"/>
</dbReference>
<dbReference type="OrthoDB" id="5783149at2"/>
<protein>
    <submittedName>
        <fullName evidence="1">Uncharacterized protein</fullName>
    </submittedName>
</protein>
<dbReference type="Proteomes" id="UP000243807">
    <property type="component" value="Chromosome"/>
</dbReference>
<reference evidence="1 2" key="1">
    <citation type="submission" date="2017-01" db="EMBL/GenBank/DDBJ databases">
        <title>Draft sequence of Acidihalobacter ferrooxidans strain DSM 14175 (strain V8).</title>
        <authorList>
            <person name="Khaleque H.N."/>
            <person name="Ramsay J.P."/>
            <person name="Murphy R.J.T."/>
            <person name="Kaksonen A.H."/>
            <person name="Boxall N.J."/>
            <person name="Watkin E.L.J."/>
        </authorList>
    </citation>
    <scope>NUCLEOTIDE SEQUENCE [LARGE SCALE GENOMIC DNA]</scope>
    <source>
        <strain evidence="1 2">V8</strain>
    </source>
</reference>